<keyword evidence="2" id="KW-1185">Reference proteome</keyword>
<dbReference type="Pfam" id="PF11553">
    <property type="entry name" value="DUF3231"/>
    <property type="match status" value="2"/>
</dbReference>
<name>A0A917Q086_9BACI</name>
<sequence>MFGGDNIENPKHKLTSVEIGSLWSAYISASLSQRVLQYFIAKMTDEEMKQVVEHSLSLSEHYLQSIEEIFTSEGYPVPEGFTENDVNTDAPRLFSDTFCLIYVKHMANYGLRNYGTYYAYSSDQRTLTFFEDALARTITLQDQATTLMLDKGVYSHAPYLSYPDHSQFIQDEKHYLNTGLFTDDRPLNAIEIRHLYASAITNTLAGYLLLGFSQVADSQEVRNHMLKGKSITDSHRESLNQKIRHENLDPPSFPMFEVADSTISPFSDKLMMGHVAFLSGIGIADYGTSMGQSQRSDLTVLYGKLMTRALRYAKNSAELAIQNKWLEQPPQFKRADYP</sequence>
<evidence type="ECO:0000313" key="1">
    <source>
        <dbReference type="EMBL" id="GGK03882.1"/>
    </source>
</evidence>
<dbReference type="AlphaFoldDB" id="A0A917Q086"/>
<dbReference type="InterPro" id="IPR012347">
    <property type="entry name" value="Ferritin-like"/>
</dbReference>
<comment type="caution">
    <text evidence="1">The sequence shown here is derived from an EMBL/GenBank/DDBJ whole genome shotgun (WGS) entry which is preliminary data.</text>
</comment>
<dbReference type="EMBL" id="BMNQ01000050">
    <property type="protein sequence ID" value="GGK03882.1"/>
    <property type="molecule type" value="Genomic_DNA"/>
</dbReference>
<evidence type="ECO:0008006" key="3">
    <source>
        <dbReference type="Google" id="ProtNLM"/>
    </source>
</evidence>
<protein>
    <recommendedName>
        <fullName evidence="3">DUF3231 family protein</fullName>
    </recommendedName>
</protein>
<gene>
    <name evidence="1" type="ORF">GCM10007063_27780</name>
</gene>
<dbReference type="Proteomes" id="UP000658382">
    <property type="component" value="Unassembled WGS sequence"/>
</dbReference>
<accession>A0A917Q086</accession>
<reference evidence="1" key="2">
    <citation type="submission" date="2020-09" db="EMBL/GenBank/DDBJ databases">
        <authorList>
            <person name="Sun Q."/>
            <person name="Ohkuma M."/>
        </authorList>
    </citation>
    <scope>NUCLEOTIDE SEQUENCE</scope>
    <source>
        <strain evidence="1">JCM 12580</strain>
    </source>
</reference>
<evidence type="ECO:0000313" key="2">
    <source>
        <dbReference type="Proteomes" id="UP000658382"/>
    </source>
</evidence>
<dbReference type="Gene3D" id="1.20.1260.10">
    <property type="match status" value="2"/>
</dbReference>
<proteinExistence type="predicted"/>
<reference evidence="1" key="1">
    <citation type="journal article" date="2014" name="Int. J. Syst. Evol. Microbiol.">
        <title>Complete genome sequence of Corynebacterium casei LMG S-19264T (=DSM 44701T), isolated from a smear-ripened cheese.</title>
        <authorList>
            <consortium name="US DOE Joint Genome Institute (JGI-PGF)"/>
            <person name="Walter F."/>
            <person name="Albersmeier A."/>
            <person name="Kalinowski J."/>
            <person name="Ruckert C."/>
        </authorList>
    </citation>
    <scope>NUCLEOTIDE SEQUENCE</scope>
    <source>
        <strain evidence="1">JCM 12580</strain>
    </source>
</reference>
<dbReference type="RefSeq" id="WP_188633708.1">
    <property type="nucleotide sequence ID" value="NZ_BMNQ01000050.1"/>
</dbReference>
<organism evidence="1 2">
    <name type="scientific">Lentibacillus kapialis</name>
    <dbReference type="NCBI Taxonomy" id="340214"/>
    <lineage>
        <taxon>Bacteria</taxon>
        <taxon>Bacillati</taxon>
        <taxon>Bacillota</taxon>
        <taxon>Bacilli</taxon>
        <taxon>Bacillales</taxon>
        <taxon>Bacillaceae</taxon>
        <taxon>Lentibacillus</taxon>
    </lineage>
</organism>
<dbReference type="InterPro" id="IPR021617">
    <property type="entry name" value="DUF3231"/>
</dbReference>